<evidence type="ECO:0000313" key="1">
    <source>
        <dbReference type="EMBL" id="CCA27096.1"/>
    </source>
</evidence>
<dbReference type="AlphaFoldDB" id="F0X014"/>
<gene>
    <name evidence="1" type="primary">AlNc14C455G11756</name>
    <name evidence="1" type="ORF">ALNC14_132400</name>
</gene>
<organism evidence="1">
    <name type="scientific">Albugo laibachii Nc14</name>
    <dbReference type="NCBI Taxonomy" id="890382"/>
    <lineage>
        <taxon>Eukaryota</taxon>
        <taxon>Sar</taxon>
        <taxon>Stramenopiles</taxon>
        <taxon>Oomycota</taxon>
        <taxon>Peronosporomycetes</taxon>
        <taxon>Albuginales</taxon>
        <taxon>Albuginaceae</taxon>
        <taxon>Albugo</taxon>
    </lineage>
</organism>
<dbReference type="EMBL" id="FR824498">
    <property type="protein sequence ID" value="CCA27096.1"/>
    <property type="molecule type" value="Genomic_DNA"/>
</dbReference>
<reference evidence="1" key="2">
    <citation type="submission" date="2011-02" db="EMBL/GenBank/DDBJ databases">
        <authorList>
            <person name="MacLean D."/>
        </authorList>
    </citation>
    <scope>NUCLEOTIDE SEQUENCE</scope>
</reference>
<protein>
    <submittedName>
        <fullName evidence="1">AlNc14C455G11756 protein</fullName>
    </submittedName>
</protein>
<dbReference type="HOGENOM" id="CLU_090832_0_0_1"/>
<proteinExistence type="predicted"/>
<accession>F0X014</accession>
<reference evidence="1" key="1">
    <citation type="journal article" date="2011" name="PLoS Biol.">
        <title>Gene gain and loss during evolution of obligate parasitism in the white rust pathogen of Arabidopsis thaliana.</title>
        <authorList>
            <person name="Kemen E."/>
            <person name="Gardiner A."/>
            <person name="Schultz-Larsen T."/>
            <person name="Kemen A.C."/>
            <person name="Balmuth A.L."/>
            <person name="Robert-Seilaniantz A."/>
            <person name="Bailey K."/>
            <person name="Holub E."/>
            <person name="Studholme D.J."/>
            <person name="Maclean D."/>
            <person name="Jones J.D."/>
        </authorList>
    </citation>
    <scope>NUCLEOTIDE SEQUENCE</scope>
</reference>
<sequence length="268" mass="30089">MDALEPPTSRRKVVENLGMDVHKSKTRNPIVFCKWCQQLLKSYLEREPAPMQNSMSHRGETKDVTANELVQRNNHRSKDEKSSIVGSIVISSRKQRFKSLKCDSTEHSVRKCPACALGEAERLLKQRNSYTKGKVKKAVALGSSGEVMMTVDGIENVNTLLDSGSDYRMISVGLVKVLPATKYLPIKDLKVPLKIATVGKTPLWVKRSVLLAYVELTTNDGLLVWCNLEVMVNEEDESISLLMDENFMEIMGYSVETILQRASEKQAI</sequence>
<name>F0X014_9STRA</name>